<dbReference type="GO" id="GO:0005634">
    <property type="term" value="C:nucleus"/>
    <property type="evidence" value="ECO:0007669"/>
    <property type="project" value="UniProtKB-SubCell"/>
</dbReference>
<evidence type="ECO:0000256" key="5">
    <source>
        <dbReference type="ARBA" id="ARBA00023125"/>
    </source>
</evidence>
<dbReference type="FunFam" id="4.10.240.10:FF:000007">
    <property type="entry name" value="C6 transcription factor FacB"/>
    <property type="match status" value="1"/>
</dbReference>
<accession>K1Y879</accession>
<dbReference type="CDD" id="cd00067">
    <property type="entry name" value="GAL4"/>
    <property type="match status" value="1"/>
</dbReference>
<protein>
    <submittedName>
        <fullName evidence="11">Putative Transcriptional activator protein acu-15</fullName>
    </submittedName>
</protein>
<dbReference type="InterPro" id="IPR007219">
    <property type="entry name" value="XnlR_reg_dom"/>
</dbReference>
<evidence type="ECO:0000256" key="1">
    <source>
        <dbReference type="ARBA" id="ARBA00004123"/>
    </source>
</evidence>
<dbReference type="CDD" id="cd12148">
    <property type="entry name" value="fungal_TF_MHR"/>
    <property type="match status" value="1"/>
</dbReference>
<keyword evidence="6" id="KW-0804">Transcription</keyword>
<feature type="compositionally biased region" description="Low complexity" evidence="9">
    <location>
        <begin position="826"/>
        <end position="845"/>
    </location>
</feature>
<feature type="compositionally biased region" description="Low complexity" evidence="9">
    <location>
        <begin position="670"/>
        <end position="683"/>
    </location>
</feature>
<dbReference type="RefSeq" id="XP_007288371.1">
    <property type="nucleotide sequence ID" value="XM_007288309.1"/>
</dbReference>
<dbReference type="eggNOG" id="ENOG502QTKQ">
    <property type="taxonomic scope" value="Eukaryota"/>
</dbReference>
<feature type="compositionally biased region" description="Basic and acidic residues" evidence="9">
    <location>
        <begin position="643"/>
        <end position="655"/>
    </location>
</feature>
<gene>
    <name evidence="11" type="ORF">MBM_00482</name>
</gene>
<dbReference type="SUPFAM" id="SSF57701">
    <property type="entry name" value="Zn2/Cys6 DNA-binding domain"/>
    <property type="match status" value="1"/>
</dbReference>
<evidence type="ECO:0000256" key="2">
    <source>
        <dbReference type="ARBA" id="ARBA00022723"/>
    </source>
</evidence>
<organism evidence="11 12">
    <name type="scientific">Marssonina brunnea f. sp. multigermtubi (strain MB_m1)</name>
    <name type="common">Marssonina leaf spot fungus</name>
    <dbReference type="NCBI Taxonomy" id="1072389"/>
    <lineage>
        <taxon>Eukaryota</taxon>
        <taxon>Fungi</taxon>
        <taxon>Dikarya</taxon>
        <taxon>Ascomycota</taxon>
        <taxon>Pezizomycotina</taxon>
        <taxon>Leotiomycetes</taxon>
        <taxon>Helotiales</taxon>
        <taxon>Drepanopezizaceae</taxon>
        <taxon>Drepanopeziza</taxon>
    </lineage>
</organism>
<dbReference type="InterPro" id="IPR036864">
    <property type="entry name" value="Zn2-C6_fun-type_DNA-bd_sf"/>
</dbReference>
<dbReference type="GO" id="GO:0003677">
    <property type="term" value="F:DNA binding"/>
    <property type="evidence" value="ECO:0007669"/>
    <property type="project" value="UniProtKB-KW"/>
</dbReference>
<feature type="coiled-coil region" evidence="8">
    <location>
        <begin position="67"/>
        <end position="101"/>
    </location>
</feature>
<dbReference type="PANTHER" id="PTHR46910:SF12">
    <property type="entry name" value="REGULATORY PROTEIN CAT8"/>
    <property type="match status" value="1"/>
</dbReference>
<dbReference type="CDD" id="cd15485">
    <property type="entry name" value="ZIP_Cat8"/>
    <property type="match status" value="1"/>
</dbReference>
<keyword evidence="4" id="KW-0805">Transcription regulation</keyword>
<reference evidence="11 12" key="1">
    <citation type="journal article" date="2012" name="BMC Genomics">
        <title>Sequencing the genome of Marssonina brunnea reveals fungus-poplar co-evolution.</title>
        <authorList>
            <person name="Zhu S."/>
            <person name="Cao Y.-Z."/>
            <person name="Jiang C."/>
            <person name="Tan B.-Y."/>
            <person name="Wang Z."/>
            <person name="Feng S."/>
            <person name="Zhang L."/>
            <person name="Su X.-H."/>
            <person name="Brejova B."/>
            <person name="Vinar T."/>
            <person name="Xu M."/>
            <person name="Wang M.-X."/>
            <person name="Zhang S.-G."/>
            <person name="Huang M.-R."/>
            <person name="Wu R."/>
            <person name="Zhou Y."/>
        </authorList>
    </citation>
    <scope>NUCLEOTIDE SEQUENCE [LARGE SCALE GENOMIC DNA]</scope>
    <source>
        <strain evidence="11 12">MB_m1</strain>
    </source>
</reference>
<keyword evidence="5" id="KW-0238">DNA-binding</keyword>
<dbReference type="KEGG" id="mbe:MBM_00482"/>
<keyword evidence="8" id="KW-0175">Coiled coil</keyword>
<evidence type="ECO:0000256" key="8">
    <source>
        <dbReference type="SAM" id="Coils"/>
    </source>
</evidence>
<dbReference type="PROSITE" id="PS00463">
    <property type="entry name" value="ZN2_CY6_FUNGAL_1"/>
    <property type="match status" value="1"/>
</dbReference>
<evidence type="ECO:0000313" key="11">
    <source>
        <dbReference type="EMBL" id="EKD21369.1"/>
    </source>
</evidence>
<feature type="region of interest" description="Disordered" evidence="9">
    <location>
        <begin position="382"/>
        <end position="402"/>
    </location>
</feature>
<dbReference type="SMART" id="SM00906">
    <property type="entry name" value="Fungal_trans"/>
    <property type="match status" value="1"/>
</dbReference>
<dbReference type="Pfam" id="PF04082">
    <property type="entry name" value="Fungal_trans"/>
    <property type="match status" value="1"/>
</dbReference>
<dbReference type="Pfam" id="PF00172">
    <property type="entry name" value="Zn_clus"/>
    <property type="match status" value="1"/>
</dbReference>
<keyword evidence="2" id="KW-0479">Metal-binding</keyword>
<dbReference type="PROSITE" id="PS50048">
    <property type="entry name" value="ZN2_CY6_FUNGAL_2"/>
    <property type="match status" value="1"/>
</dbReference>
<dbReference type="HOGENOM" id="CLU_007124_0_0_1"/>
<proteinExistence type="predicted"/>
<dbReference type="GO" id="GO:0006351">
    <property type="term" value="P:DNA-templated transcription"/>
    <property type="evidence" value="ECO:0007669"/>
    <property type="project" value="InterPro"/>
</dbReference>
<dbReference type="OrthoDB" id="1924787at2759"/>
<evidence type="ECO:0000313" key="12">
    <source>
        <dbReference type="Proteomes" id="UP000006753"/>
    </source>
</evidence>
<dbReference type="GO" id="GO:0008270">
    <property type="term" value="F:zinc ion binding"/>
    <property type="evidence" value="ECO:0007669"/>
    <property type="project" value="InterPro"/>
</dbReference>
<evidence type="ECO:0000256" key="3">
    <source>
        <dbReference type="ARBA" id="ARBA00022833"/>
    </source>
</evidence>
<keyword evidence="12" id="KW-1185">Reference proteome</keyword>
<keyword evidence="3" id="KW-0862">Zinc</keyword>
<feature type="domain" description="Zn(2)-C6 fungal-type" evidence="10">
    <location>
        <begin position="23"/>
        <end position="53"/>
    </location>
</feature>
<comment type="subcellular location">
    <subcellularLocation>
        <location evidence="1">Nucleus</location>
    </subcellularLocation>
</comment>
<sequence length="876" mass="96358">MPGILPMKVIKVGSNSLGRIAQACDRCRSKKIRCDGIRPCCSQCANVGFECKTSDKLSRRAFPRGYTESLEERVRVLEGEVRELKDLLDEKDEKIDMLSRMHSNRRPSVSGWPAFERRDLVAMPPKDDEFRVQASPLLPEAGHTDSYLMGASSGRAFVDAFKRRVQESGKSLAGLNTETFLNIEKESTMTVSPNTGSKTPSAPPRMFSDRCVNVYFQEWAPLFPVLHKPTFLRLYEEYMSNPEQVTDPHKLAQLHLVLCIAGISSDVPDEENIALCENKWRQSLDSILMNNTLVTLQCLILALMCCISKADYTRLQHYKSIAVGISHRLGLHQSQKRFSFGALTIETRKRVFWTLYTVDCFSAASLGLPQLLKEEDIHAEYPTDTDDDYVTGKESQPTLPGESTRISSALALFRVSRILSKVLDQNYPAAANHDLSLQSLTSLEGELNQWSDQLPVHLKLTFVQDKPSTDVTGSRAALLALAYYHIRSLIHRPAVTSTLGNKSSPSVISLADSSKHIIQIVQLLAERNMSFSFCLNKNEMLTICGLSILYQGLDLKQEGKLMKYSQRLVASVVQLLEKANAPGAVDFKKLSISMIPEAPTIGLSGRSPNEMGVPTSSESTPSPMVAIQQPRPQVHRHSSATMSERDLLSHQDKLRCATVPSIKPGQENISSSRSSLDPGRSVSPTSKHGCRDSVAQLPLSSETCPHKKEKLPNLDYLSLSNTPVASQSPVQSRSQLLKTSGHTPILTSTGFPVNKQSSGVSPSEWEALLGSLDSGQTNLYDAIYGGPAPVFDNPFSNYENWAPDWDMPTLTMGDFGNTAPESASSVLSFSEESLSSGEDLSTSESVGLGGKQEYGVQIMRGGDHYSLEGLEAAFGL</sequence>
<evidence type="ECO:0000256" key="7">
    <source>
        <dbReference type="ARBA" id="ARBA00023242"/>
    </source>
</evidence>
<dbReference type="InterPro" id="IPR050987">
    <property type="entry name" value="AtrR-like"/>
</dbReference>
<feature type="region of interest" description="Disordered" evidence="9">
    <location>
        <begin position="601"/>
        <end position="692"/>
    </location>
</feature>
<dbReference type="SMART" id="SM00066">
    <property type="entry name" value="GAL4"/>
    <property type="match status" value="1"/>
</dbReference>
<keyword evidence="7" id="KW-0539">Nucleus</keyword>
<dbReference type="InterPro" id="IPR001138">
    <property type="entry name" value="Zn2Cys6_DnaBD"/>
</dbReference>
<dbReference type="PANTHER" id="PTHR46910">
    <property type="entry name" value="TRANSCRIPTION FACTOR PDR1"/>
    <property type="match status" value="1"/>
</dbReference>
<dbReference type="AlphaFoldDB" id="K1Y879"/>
<evidence type="ECO:0000256" key="4">
    <source>
        <dbReference type="ARBA" id="ARBA00023015"/>
    </source>
</evidence>
<evidence type="ECO:0000259" key="10">
    <source>
        <dbReference type="PROSITE" id="PS50048"/>
    </source>
</evidence>
<name>K1Y879_MARBU</name>
<dbReference type="GeneID" id="18756417"/>
<dbReference type="GO" id="GO:0000981">
    <property type="term" value="F:DNA-binding transcription factor activity, RNA polymerase II-specific"/>
    <property type="evidence" value="ECO:0007669"/>
    <property type="project" value="InterPro"/>
</dbReference>
<feature type="region of interest" description="Disordered" evidence="9">
    <location>
        <begin position="826"/>
        <end position="847"/>
    </location>
</feature>
<evidence type="ECO:0000256" key="6">
    <source>
        <dbReference type="ARBA" id="ARBA00023163"/>
    </source>
</evidence>
<dbReference type="Gene3D" id="4.10.240.10">
    <property type="entry name" value="Zn(2)-C6 fungal-type DNA-binding domain"/>
    <property type="match status" value="1"/>
</dbReference>
<dbReference type="EMBL" id="JH921428">
    <property type="protein sequence ID" value="EKD21369.1"/>
    <property type="molecule type" value="Genomic_DNA"/>
</dbReference>
<evidence type="ECO:0000256" key="9">
    <source>
        <dbReference type="SAM" id="MobiDB-lite"/>
    </source>
</evidence>
<dbReference type="InParanoid" id="K1Y879"/>
<dbReference type="OMA" id="TNVGFEC"/>
<dbReference type="Proteomes" id="UP000006753">
    <property type="component" value="Unassembled WGS sequence"/>
</dbReference>